<dbReference type="PROSITE" id="PS50853">
    <property type="entry name" value="FN3"/>
    <property type="match status" value="1"/>
</dbReference>
<dbReference type="InterPro" id="IPR036116">
    <property type="entry name" value="FN3_sf"/>
</dbReference>
<dbReference type="Proteomes" id="UP000019149">
    <property type="component" value="Unassembled WGS sequence"/>
</dbReference>
<gene>
    <name evidence="3" type="ORF">EGR_03184</name>
</gene>
<evidence type="ECO:0000259" key="2">
    <source>
        <dbReference type="PROSITE" id="PS50853"/>
    </source>
</evidence>
<evidence type="ECO:0000313" key="4">
    <source>
        <dbReference type="Proteomes" id="UP000019149"/>
    </source>
</evidence>
<comment type="caution">
    <text evidence="3">The sequence shown here is derived from an EMBL/GenBank/DDBJ whole genome shotgun (WGS) entry which is preliminary data.</text>
</comment>
<name>W6UL87_ECHGR</name>
<feature type="domain" description="Fibronectin type-III" evidence="2">
    <location>
        <begin position="55"/>
        <end position="170"/>
    </location>
</feature>
<dbReference type="InterPro" id="IPR003961">
    <property type="entry name" value="FN3_dom"/>
</dbReference>
<protein>
    <recommendedName>
        <fullName evidence="2">Fibronectin type-III domain-containing protein</fullName>
    </recommendedName>
</protein>
<keyword evidence="4" id="KW-1185">Reference proteome</keyword>
<feature type="region of interest" description="Disordered" evidence="1">
    <location>
        <begin position="30"/>
        <end position="54"/>
    </location>
</feature>
<dbReference type="STRING" id="6210.W6UL87"/>
<accession>W6UL87</accession>
<dbReference type="KEGG" id="egl:EGR_03184"/>
<dbReference type="InterPro" id="IPR013783">
    <property type="entry name" value="Ig-like_fold"/>
</dbReference>
<dbReference type="GeneID" id="36338899"/>
<dbReference type="EMBL" id="APAU02000016">
    <property type="protein sequence ID" value="EUB61911.1"/>
    <property type="molecule type" value="Genomic_DNA"/>
</dbReference>
<dbReference type="Gene3D" id="2.60.40.10">
    <property type="entry name" value="Immunoglobulins"/>
    <property type="match status" value="2"/>
</dbReference>
<dbReference type="CTD" id="36338899"/>
<dbReference type="SMART" id="SM00060">
    <property type="entry name" value="FN3"/>
    <property type="match status" value="2"/>
</dbReference>
<evidence type="ECO:0000256" key="1">
    <source>
        <dbReference type="SAM" id="MobiDB-lite"/>
    </source>
</evidence>
<sequence length="397" mass="43656">MYPPLFRPIKSIPFTITKLLILKCDTFAKPKKDKSTKSPAIKAKRYTDKRSSPLTPTNPVVYPTSFGALNISWDPPISALLISHYEVVLRNLTHAEDVRRRACPWYEAVTPEPSVITRLVEPSQHPSLRLTDMLPDTFYSVEVCAHLHNGSRSAPVLLPSSPLVPAAPPSGYPTQIRVRVLSGQFAQISWSVSDDIECNGKLMGFIMEVNSTYETSQLITIAPENCVPLEVACGTKPKLQCQIKYGNDGLYALIPSFLLTGRGCQQGSLEYLRIIASPCPTIEVKFACEATQMGSELMPGTGYTLRMLASTRGGQGRWSPPVRFRTQGEARVIDMEAFVTTVPPTLPLPPLPQLLQPQEGDLDGILEGDLEATVQPAYLVPDKPSQPKPSSIFLLLN</sequence>
<evidence type="ECO:0000313" key="3">
    <source>
        <dbReference type="EMBL" id="EUB61911.1"/>
    </source>
</evidence>
<dbReference type="AlphaFoldDB" id="W6UL87"/>
<organism evidence="3 4">
    <name type="scientific">Echinococcus granulosus</name>
    <name type="common">Hydatid tapeworm</name>
    <dbReference type="NCBI Taxonomy" id="6210"/>
    <lineage>
        <taxon>Eukaryota</taxon>
        <taxon>Metazoa</taxon>
        <taxon>Spiralia</taxon>
        <taxon>Lophotrochozoa</taxon>
        <taxon>Platyhelminthes</taxon>
        <taxon>Cestoda</taxon>
        <taxon>Eucestoda</taxon>
        <taxon>Cyclophyllidea</taxon>
        <taxon>Taeniidae</taxon>
        <taxon>Echinococcus</taxon>
        <taxon>Echinococcus granulosus group</taxon>
    </lineage>
</organism>
<dbReference type="CDD" id="cd00063">
    <property type="entry name" value="FN3"/>
    <property type="match status" value="2"/>
</dbReference>
<dbReference type="RefSeq" id="XP_024353107.1">
    <property type="nucleotide sequence ID" value="XM_024492433.1"/>
</dbReference>
<dbReference type="SUPFAM" id="SSF49265">
    <property type="entry name" value="Fibronectin type III"/>
    <property type="match status" value="1"/>
</dbReference>
<reference evidence="3 4" key="1">
    <citation type="journal article" date="2013" name="Nat. Genet.">
        <title>The genome of the hydatid tapeworm Echinococcus granulosus.</title>
        <authorList>
            <person name="Zheng H."/>
            <person name="Zhang W."/>
            <person name="Zhang L."/>
            <person name="Zhang Z."/>
            <person name="Li J."/>
            <person name="Lu G."/>
            <person name="Zhu Y."/>
            <person name="Wang Y."/>
            <person name="Huang Y."/>
            <person name="Liu J."/>
            <person name="Kang H."/>
            <person name="Chen J."/>
            <person name="Wang L."/>
            <person name="Chen A."/>
            <person name="Yu S."/>
            <person name="Gao Z."/>
            <person name="Jin L."/>
            <person name="Gu W."/>
            <person name="Wang Z."/>
            <person name="Zhao L."/>
            <person name="Shi B."/>
            <person name="Wen H."/>
            <person name="Lin R."/>
            <person name="Jones M.K."/>
            <person name="Brejova B."/>
            <person name="Vinar T."/>
            <person name="Zhao G."/>
            <person name="McManus D.P."/>
            <person name="Chen Z."/>
            <person name="Zhou Y."/>
            <person name="Wang S."/>
        </authorList>
    </citation>
    <scope>NUCLEOTIDE SEQUENCE [LARGE SCALE GENOMIC DNA]</scope>
</reference>
<dbReference type="OrthoDB" id="6266590at2759"/>
<proteinExistence type="predicted"/>